<organism evidence="1 2">
    <name type="scientific">Aminipila luticellarii</name>
    <dbReference type="NCBI Taxonomy" id="2507160"/>
    <lineage>
        <taxon>Bacteria</taxon>
        <taxon>Bacillati</taxon>
        <taxon>Bacillota</taxon>
        <taxon>Clostridia</taxon>
        <taxon>Peptostreptococcales</taxon>
        <taxon>Anaerovoracaceae</taxon>
        <taxon>Aminipila</taxon>
    </lineage>
</organism>
<evidence type="ECO:0000313" key="1">
    <source>
        <dbReference type="EMBL" id="QAT42260.1"/>
    </source>
</evidence>
<evidence type="ECO:0000313" key="2">
    <source>
        <dbReference type="Proteomes" id="UP000287601"/>
    </source>
</evidence>
<reference evidence="1 2" key="1">
    <citation type="submission" date="2019-01" db="EMBL/GenBank/DDBJ databases">
        <title>Draft genomes of a novel of Aminipila strains.</title>
        <authorList>
            <person name="Ma S."/>
        </authorList>
    </citation>
    <scope>NUCLEOTIDE SEQUENCE [LARGE SCALE GENOMIC DNA]</scope>
    <source>
        <strain evidence="2">JN-39</strain>
    </source>
</reference>
<dbReference type="EMBL" id="CP035281">
    <property type="protein sequence ID" value="QAT42260.1"/>
    <property type="molecule type" value="Genomic_DNA"/>
</dbReference>
<accession>A0A410PTN6</accession>
<dbReference type="KEGG" id="amij:EQM06_02880"/>
<gene>
    <name evidence="1" type="ORF">EQM06_02880</name>
</gene>
<dbReference type="AlphaFoldDB" id="A0A410PTN6"/>
<name>A0A410PTN6_9FIRM</name>
<evidence type="ECO:0008006" key="3">
    <source>
        <dbReference type="Google" id="ProtNLM"/>
    </source>
</evidence>
<keyword evidence="2" id="KW-1185">Reference proteome</keyword>
<dbReference type="OrthoDB" id="2603324at2"/>
<dbReference type="RefSeq" id="WP_128744914.1">
    <property type="nucleotide sequence ID" value="NZ_CP035281.1"/>
</dbReference>
<dbReference type="Proteomes" id="UP000287601">
    <property type="component" value="Chromosome"/>
</dbReference>
<sequence>MPFTDQLQDYNLTTGQLNLLFRLRVIWRDIATWMSTYLEYVFLSSDPNLIQSAKDKLYALPVTYANIFRLYFGDAMADQHMVLMSNYMNLLISLIDATKAGDTDAVNDFKAQIDQNIQERVDLLTSYNPFWEKNMLSTLLINFNNKTIDEINAFASGNYQSNADIFDNLLSYADRMGDFFTEGLLRYFTFSARG</sequence>
<proteinExistence type="predicted"/>
<protein>
    <recommendedName>
        <fullName evidence="3">Acetylglutamate kinase</fullName>
    </recommendedName>
</protein>